<evidence type="ECO:0000313" key="4">
    <source>
        <dbReference type="Proteomes" id="UP000033202"/>
    </source>
</evidence>
<reference evidence="3 4" key="1">
    <citation type="submission" date="2015-04" db="EMBL/GenBank/DDBJ databases">
        <title>Whole genome shotgun sequence of Sphingomonas changbaiensis NBRC 104936.</title>
        <authorList>
            <person name="Katano-Makiyama Y."/>
            <person name="Hosoyama A."/>
            <person name="Hashimoto M."/>
            <person name="Noguchi M."/>
            <person name="Tsuchikane K."/>
            <person name="Ohji S."/>
            <person name="Yamazoe A."/>
            <person name="Ichikawa N."/>
            <person name="Kimura A."/>
            <person name="Fujita N."/>
        </authorList>
    </citation>
    <scope>NUCLEOTIDE SEQUENCE [LARGE SCALE GENOMIC DNA]</scope>
    <source>
        <strain evidence="3 4">NBRC 104936</strain>
    </source>
</reference>
<sequence length="176" mass="18399">MLGRKASALGMGALIVGGGVVMGMLASSYTSDSLVWHAPAPEIPTTDAPVAPAIDQASAGQGWARTAFDGGLRQCPEMNPEFLAACQTEMKKLVARPAFAAGSYGGPLLITKVEPTPSEDAWAAQDRLERPRPELEPTDFEPLPEPAPEPAFQRTPDNYPAVENTVAGGPQGSATK</sequence>
<evidence type="ECO:0000313" key="3">
    <source>
        <dbReference type="EMBL" id="GAO38200.1"/>
    </source>
</evidence>
<dbReference type="Proteomes" id="UP000033202">
    <property type="component" value="Unassembled WGS sequence"/>
</dbReference>
<proteinExistence type="predicted"/>
<feature type="transmembrane region" description="Helical" evidence="2">
    <location>
        <begin position="6"/>
        <end position="26"/>
    </location>
</feature>
<dbReference type="AlphaFoldDB" id="A0A0E9MM35"/>
<keyword evidence="2" id="KW-0812">Transmembrane</keyword>
<protein>
    <submittedName>
        <fullName evidence="3">Uncharacterized protein</fullName>
    </submittedName>
</protein>
<keyword evidence="2" id="KW-1133">Transmembrane helix</keyword>
<evidence type="ECO:0000256" key="1">
    <source>
        <dbReference type="SAM" id="MobiDB-lite"/>
    </source>
</evidence>
<feature type="region of interest" description="Disordered" evidence="1">
    <location>
        <begin position="115"/>
        <end position="176"/>
    </location>
</feature>
<feature type="compositionally biased region" description="Basic and acidic residues" evidence="1">
    <location>
        <begin position="126"/>
        <end position="135"/>
    </location>
</feature>
<gene>
    <name evidence="3" type="ORF">SCH01S_10_00100</name>
</gene>
<comment type="caution">
    <text evidence="3">The sequence shown here is derived from an EMBL/GenBank/DDBJ whole genome shotgun (WGS) entry which is preliminary data.</text>
</comment>
<keyword evidence="2" id="KW-0472">Membrane</keyword>
<keyword evidence="4" id="KW-1185">Reference proteome</keyword>
<evidence type="ECO:0000256" key="2">
    <source>
        <dbReference type="SAM" id="Phobius"/>
    </source>
</evidence>
<organism evidence="3 4">
    <name type="scientific">Sphingomonas changbaiensis NBRC 104936</name>
    <dbReference type="NCBI Taxonomy" id="1219043"/>
    <lineage>
        <taxon>Bacteria</taxon>
        <taxon>Pseudomonadati</taxon>
        <taxon>Pseudomonadota</taxon>
        <taxon>Alphaproteobacteria</taxon>
        <taxon>Sphingomonadales</taxon>
        <taxon>Sphingomonadaceae</taxon>
        <taxon>Sphingomonas</taxon>
    </lineage>
</organism>
<dbReference type="EMBL" id="BBWU01000010">
    <property type="protein sequence ID" value="GAO38200.1"/>
    <property type="molecule type" value="Genomic_DNA"/>
</dbReference>
<name>A0A0E9MM35_9SPHN</name>
<accession>A0A0E9MM35</accession>